<protein>
    <submittedName>
        <fullName evidence="2">Uncharacterized protein</fullName>
    </submittedName>
</protein>
<dbReference type="EMBL" id="VSSQ01019325">
    <property type="protein sequence ID" value="MPM63297.1"/>
    <property type="molecule type" value="Genomic_DNA"/>
</dbReference>
<evidence type="ECO:0000256" key="1">
    <source>
        <dbReference type="SAM" id="MobiDB-lite"/>
    </source>
</evidence>
<dbReference type="AlphaFoldDB" id="A0A645BD92"/>
<feature type="region of interest" description="Disordered" evidence="1">
    <location>
        <begin position="150"/>
        <end position="188"/>
    </location>
</feature>
<feature type="region of interest" description="Disordered" evidence="1">
    <location>
        <begin position="209"/>
        <end position="233"/>
    </location>
</feature>
<evidence type="ECO:0000313" key="2">
    <source>
        <dbReference type="EMBL" id="MPM63297.1"/>
    </source>
</evidence>
<comment type="caution">
    <text evidence="2">The sequence shown here is derived from an EMBL/GenBank/DDBJ whole genome shotgun (WGS) entry which is preliminary data.</text>
</comment>
<sequence>MAVQFVRRHVEYAIQFQHRDAVLKLEGSREDRQPLANIQFRVLGCLRDLAQSGRLLQLVGDGIELPKRVRLRSRDRHRGRLYFRPGHLRDSPHLLADRQGFLDDQVHADHVGQNRILLATQNVVDLRVDLLQVLDDFVHLLLHRLLLHHGRQRRQHQGPSEKCSGSSRDLDPSLDLARPANHGVADPRGLGRHEAIVLDSCRRLRGQLDPAARVRRKLRPDLRRRPSGAEQRR</sequence>
<proteinExistence type="predicted"/>
<reference evidence="2" key="1">
    <citation type="submission" date="2019-08" db="EMBL/GenBank/DDBJ databases">
        <authorList>
            <person name="Kucharzyk K."/>
            <person name="Murdoch R.W."/>
            <person name="Higgins S."/>
            <person name="Loffler F."/>
        </authorList>
    </citation>
    <scope>NUCLEOTIDE SEQUENCE</scope>
</reference>
<name>A0A645BD92_9ZZZZ</name>
<gene>
    <name evidence="2" type="ORF">SDC9_110177</name>
</gene>
<accession>A0A645BD92</accession>
<organism evidence="2">
    <name type="scientific">bioreactor metagenome</name>
    <dbReference type="NCBI Taxonomy" id="1076179"/>
    <lineage>
        <taxon>unclassified sequences</taxon>
        <taxon>metagenomes</taxon>
        <taxon>ecological metagenomes</taxon>
    </lineage>
</organism>